<organism evidence="1 2">
    <name type="scientific">Caerostris darwini</name>
    <dbReference type="NCBI Taxonomy" id="1538125"/>
    <lineage>
        <taxon>Eukaryota</taxon>
        <taxon>Metazoa</taxon>
        <taxon>Ecdysozoa</taxon>
        <taxon>Arthropoda</taxon>
        <taxon>Chelicerata</taxon>
        <taxon>Arachnida</taxon>
        <taxon>Araneae</taxon>
        <taxon>Araneomorphae</taxon>
        <taxon>Entelegynae</taxon>
        <taxon>Araneoidea</taxon>
        <taxon>Araneidae</taxon>
        <taxon>Caerostris</taxon>
    </lineage>
</organism>
<protein>
    <submittedName>
        <fullName evidence="1">Uncharacterized protein</fullName>
    </submittedName>
</protein>
<proteinExistence type="predicted"/>
<dbReference type="AlphaFoldDB" id="A0AAV4RGK3"/>
<dbReference type="Proteomes" id="UP001054837">
    <property type="component" value="Unassembled WGS sequence"/>
</dbReference>
<evidence type="ECO:0000313" key="1">
    <source>
        <dbReference type="EMBL" id="GIY21109.1"/>
    </source>
</evidence>
<keyword evidence="2" id="KW-1185">Reference proteome</keyword>
<evidence type="ECO:0000313" key="2">
    <source>
        <dbReference type="Proteomes" id="UP001054837"/>
    </source>
</evidence>
<comment type="caution">
    <text evidence="1">The sequence shown here is derived from an EMBL/GenBank/DDBJ whole genome shotgun (WGS) entry which is preliminary data.</text>
</comment>
<reference evidence="1 2" key="1">
    <citation type="submission" date="2021-06" db="EMBL/GenBank/DDBJ databases">
        <title>Caerostris darwini draft genome.</title>
        <authorList>
            <person name="Kono N."/>
            <person name="Arakawa K."/>
        </authorList>
    </citation>
    <scope>NUCLEOTIDE SEQUENCE [LARGE SCALE GENOMIC DNA]</scope>
</reference>
<dbReference type="EMBL" id="BPLQ01006245">
    <property type="protein sequence ID" value="GIY21109.1"/>
    <property type="molecule type" value="Genomic_DNA"/>
</dbReference>
<sequence>MQYYLQTKNPQYLPNSNHDRRTFVHTHAKVHVPEFLIPQPQPFHSPIPPSDHPPLQISLSMDAIRKLNQTLNIWKGVQLESVIVCNISKSVRKEGGVHYPWANTKGNSFHFVSGSMFTSWIRRGGESGSLLFKWEAKQGEKFD</sequence>
<accession>A0AAV4RGK3</accession>
<gene>
    <name evidence="1" type="ORF">CDAR_42461</name>
</gene>
<name>A0AAV4RGK3_9ARAC</name>